<dbReference type="Pfam" id="PF00560">
    <property type="entry name" value="LRR_1"/>
    <property type="match status" value="1"/>
</dbReference>
<evidence type="ECO:0000256" key="1">
    <source>
        <dbReference type="ARBA" id="ARBA00022614"/>
    </source>
</evidence>
<evidence type="ECO:0000256" key="2">
    <source>
        <dbReference type="ARBA" id="ARBA00022737"/>
    </source>
</evidence>
<gene>
    <name evidence="3" type="ORF">Slati_3995900</name>
</gene>
<sequence>MSSNVISRLDDYTAEILTGNPMRTLRSSLVHGPTPALLKYLRSRLPKDEESEACAAVKEDVVTRAARLSIGSKELSLAGQGLGAVPSEIWKSSDITKVDLSGNSIEELPRELGSCVSLEALILSKNKIKEWPAAVLASFPRLLCLKLDGNPLRKIPSDGFQAASKLQILDLSGTSGPKPKIRDSPYSRWVRDGFGCNPVNLNPLPLLDRCHNLLSRRVRVVYFSYMIGQTDADINFSFGHNDFTTVTDS</sequence>
<keyword evidence="1" id="KW-0433">Leucine-rich repeat</keyword>
<evidence type="ECO:0000313" key="3">
    <source>
        <dbReference type="EMBL" id="KAL0406820.1"/>
    </source>
</evidence>
<dbReference type="InterPro" id="IPR050216">
    <property type="entry name" value="LRR_domain-containing"/>
</dbReference>
<proteinExistence type="predicted"/>
<dbReference type="EMBL" id="JACGWN010000014">
    <property type="protein sequence ID" value="KAL0406820.1"/>
    <property type="molecule type" value="Genomic_DNA"/>
</dbReference>
<dbReference type="GO" id="GO:0005737">
    <property type="term" value="C:cytoplasm"/>
    <property type="evidence" value="ECO:0007669"/>
    <property type="project" value="TreeGrafter"/>
</dbReference>
<keyword evidence="2" id="KW-0677">Repeat</keyword>
<organism evidence="3">
    <name type="scientific">Sesamum latifolium</name>
    <dbReference type="NCBI Taxonomy" id="2727402"/>
    <lineage>
        <taxon>Eukaryota</taxon>
        <taxon>Viridiplantae</taxon>
        <taxon>Streptophyta</taxon>
        <taxon>Embryophyta</taxon>
        <taxon>Tracheophyta</taxon>
        <taxon>Spermatophyta</taxon>
        <taxon>Magnoliopsida</taxon>
        <taxon>eudicotyledons</taxon>
        <taxon>Gunneridae</taxon>
        <taxon>Pentapetalae</taxon>
        <taxon>asterids</taxon>
        <taxon>lamiids</taxon>
        <taxon>Lamiales</taxon>
        <taxon>Pedaliaceae</taxon>
        <taxon>Sesamum</taxon>
    </lineage>
</organism>
<dbReference type="Gene3D" id="3.80.10.10">
    <property type="entry name" value="Ribonuclease Inhibitor"/>
    <property type="match status" value="1"/>
</dbReference>
<reference evidence="3" key="2">
    <citation type="journal article" date="2024" name="Plant">
        <title>Genomic evolution and insights into agronomic trait innovations of Sesamum species.</title>
        <authorList>
            <person name="Miao H."/>
            <person name="Wang L."/>
            <person name="Qu L."/>
            <person name="Liu H."/>
            <person name="Sun Y."/>
            <person name="Le M."/>
            <person name="Wang Q."/>
            <person name="Wei S."/>
            <person name="Zheng Y."/>
            <person name="Lin W."/>
            <person name="Duan Y."/>
            <person name="Cao H."/>
            <person name="Xiong S."/>
            <person name="Wang X."/>
            <person name="Wei L."/>
            <person name="Li C."/>
            <person name="Ma Q."/>
            <person name="Ju M."/>
            <person name="Zhao R."/>
            <person name="Li G."/>
            <person name="Mu C."/>
            <person name="Tian Q."/>
            <person name="Mei H."/>
            <person name="Zhang T."/>
            <person name="Gao T."/>
            <person name="Zhang H."/>
        </authorList>
    </citation>
    <scope>NUCLEOTIDE SEQUENCE</scope>
    <source>
        <strain evidence="3">KEN1</strain>
    </source>
</reference>
<reference evidence="3" key="1">
    <citation type="submission" date="2020-06" db="EMBL/GenBank/DDBJ databases">
        <authorList>
            <person name="Li T."/>
            <person name="Hu X."/>
            <person name="Zhang T."/>
            <person name="Song X."/>
            <person name="Zhang H."/>
            <person name="Dai N."/>
            <person name="Sheng W."/>
            <person name="Hou X."/>
            <person name="Wei L."/>
        </authorList>
    </citation>
    <scope>NUCLEOTIDE SEQUENCE</scope>
    <source>
        <strain evidence="3">KEN1</strain>
        <tissue evidence="3">Leaf</tissue>
    </source>
</reference>
<name>A0AAW2TPN7_9LAMI</name>
<dbReference type="InterPro" id="IPR032675">
    <property type="entry name" value="LRR_dom_sf"/>
</dbReference>
<dbReference type="Pfam" id="PF13855">
    <property type="entry name" value="LRR_8"/>
    <property type="match status" value="1"/>
</dbReference>
<dbReference type="InterPro" id="IPR001611">
    <property type="entry name" value="Leu-rich_rpt"/>
</dbReference>
<protein>
    <submittedName>
        <fullName evidence="3">Plant intracellular Ras-group-related LRR protein 6</fullName>
    </submittedName>
</protein>
<dbReference type="PANTHER" id="PTHR48051:SF1">
    <property type="entry name" value="RAS SUPPRESSOR PROTEIN 1"/>
    <property type="match status" value="1"/>
</dbReference>
<accession>A0AAW2TPN7</accession>
<dbReference type="SUPFAM" id="SSF52058">
    <property type="entry name" value="L domain-like"/>
    <property type="match status" value="1"/>
</dbReference>
<comment type="caution">
    <text evidence="3">The sequence shown here is derived from an EMBL/GenBank/DDBJ whole genome shotgun (WGS) entry which is preliminary data.</text>
</comment>
<dbReference type="PANTHER" id="PTHR48051">
    <property type="match status" value="1"/>
</dbReference>
<dbReference type="AlphaFoldDB" id="A0AAW2TPN7"/>